<feature type="non-terminal residue" evidence="2">
    <location>
        <position position="1"/>
    </location>
</feature>
<accession>A0A955ED83</accession>
<dbReference type="Pfam" id="PF01255">
    <property type="entry name" value="Prenyltransf"/>
    <property type="match status" value="1"/>
</dbReference>
<dbReference type="Proteomes" id="UP000740557">
    <property type="component" value="Unassembled WGS sequence"/>
</dbReference>
<comment type="caution">
    <text evidence="2">The sequence shown here is derived from an EMBL/GenBank/DDBJ whole genome shotgun (WGS) entry which is preliminary data.</text>
</comment>
<dbReference type="EC" id="2.5.1.31" evidence="2"/>
<sequence>ENWKRSKQEVDGLWSLVKDYANYYRKLCLDNEIRLIHIGRKDRLPSFILKLISEVEEETKHFTRIFAPAFDYGGHDEIVRAINRVQEKGLEVSEKTIEANLDTATLPPVDLIIRTGDVVRLSGFLSWQSEYAEYYFSQKMFPDFGTEDLEDAVMQFCKVERRFGGDGALALAKK</sequence>
<dbReference type="CDD" id="cd00475">
    <property type="entry name" value="Cis_IPPS"/>
    <property type="match status" value="1"/>
</dbReference>
<proteinExistence type="predicted"/>
<dbReference type="Gene3D" id="3.40.1180.10">
    <property type="entry name" value="Decaprenyl diphosphate synthase-like"/>
    <property type="match status" value="1"/>
</dbReference>
<name>A0A955ED83_UNCKA</name>
<dbReference type="InterPro" id="IPR036424">
    <property type="entry name" value="UPP_synth-like_sf"/>
</dbReference>
<dbReference type="InterPro" id="IPR001441">
    <property type="entry name" value="UPP_synth-like"/>
</dbReference>
<evidence type="ECO:0000313" key="3">
    <source>
        <dbReference type="Proteomes" id="UP000740557"/>
    </source>
</evidence>
<evidence type="ECO:0000256" key="1">
    <source>
        <dbReference type="ARBA" id="ARBA00022679"/>
    </source>
</evidence>
<dbReference type="PANTHER" id="PTHR10291:SF0">
    <property type="entry name" value="DEHYDRODOLICHYL DIPHOSPHATE SYNTHASE 2"/>
    <property type="match status" value="1"/>
</dbReference>
<reference evidence="2" key="2">
    <citation type="journal article" date="2021" name="Microbiome">
        <title>Successional dynamics and alternative stable states in a saline activated sludge microbial community over 9 years.</title>
        <authorList>
            <person name="Wang Y."/>
            <person name="Ye J."/>
            <person name="Ju F."/>
            <person name="Liu L."/>
            <person name="Boyd J.A."/>
            <person name="Deng Y."/>
            <person name="Parks D.H."/>
            <person name="Jiang X."/>
            <person name="Yin X."/>
            <person name="Woodcroft B.J."/>
            <person name="Tyson G.W."/>
            <person name="Hugenholtz P."/>
            <person name="Polz M.F."/>
            <person name="Zhang T."/>
        </authorList>
    </citation>
    <scope>NUCLEOTIDE SEQUENCE</scope>
    <source>
        <strain evidence="2">HKST-UBA79</strain>
    </source>
</reference>
<dbReference type="AlphaFoldDB" id="A0A955ED83"/>
<dbReference type="PANTHER" id="PTHR10291">
    <property type="entry name" value="DEHYDRODOLICHYL DIPHOSPHATE SYNTHASE FAMILY MEMBER"/>
    <property type="match status" value="1"/>
</dbReference>
<evidence type="ECO:0000313" key="2">
    <source>
        <dbReference type="EMBL" id="MCA9308580.1"/>
    </source>
</evidence>
<gene>
    <name evidence="2" type="primary">uppS</name>
    <name evidence="2" type="ORF">KC980_03635</name>
</gene>
<protein>
    <submittedName>
        <fullName evidence="2">Di-trans,poly-cis-decaprenylcistransferase</fullName>
        <ecNumber evidence="2">2.5.1.31</ecNumber>
    </submittedName>
</protein>
<reference evidence="2" key="1">
    <citation type="submission" date="2020-04" db="EMBL/GenBank/DDBJ databases">
        <authorList>
            <person name="Zhang T."/>
        </authorList>
    </citation>
    <scope>NUCLEOTIDE SEQUENCE</scope>
    <source>
        <strain evidence="2">HKST-UBA79</strain>
    </source>
</reference>
<organism evidence="2 3">
    <name type="scientific">candidate division WWE3 bacterium</name>
    <dbReference type="NCBI Taxonomy" id="2053526"/>
    <lineage>
        <taxon>Bacteria</taxon>
        <taxon>Katanobacteria</taxon>
    </lineage>
</organism>
<dbReference type="GO" id="GO:0008834">
    <property type="term" value="F:ditrans,polycis-undecaprenyl-diphosphate synthase [(2E,6E)-farnesyl-diphosphate specific] activity"/>
    <property type="evidence" value="ECO:0007669"/>
    <property type="project" value="UniProtKB-EC"/>
</dbReference>
<keyword evidence="1 2" id="KW-0808">Transferase</keyword>
<dbReference type="NCBIfam" id="TIGR00055">
    <property type="entry name" value="uppS"/>
    <property type="match status" value="1"/>
</dbReference>
<dbReference type="EMBL" id="JAGQNX010000111">
    <property type="protein sequence ID" value="MCA9308580.1"/>
    <property type="molecule type" value="Genomic_DNA"/>
</dbReference>
<dbReference type="GO" id="GO:0016094">
    <property type="term" value="P:polyprenol biosynthetic process"/>
    <property type="evidence" value="ECO:0007669"/>
    <property type="project" value="TreeGrafter"/>
</dbReference>
<dbReference type="SUPFAM" id="SSF64005">
    <property type="entry name" value="Undecaprenyl diphosphate synthase"/>
    <property type="match status" value="1"/>
</dbReference>